<evidence type="ECO:0000256" key="5">
    <source>
        <dbReference type="ARBA" id="ARBA00023002"/>
    </source>
</evidence>
<evidence type="ECO:0000256" key="1">
    <source>
        <dbReference type="ARBA" id="ARBA00005329"/>
    </source>
</evidence>
<dbReference type="GO" id="GO:0004096">
    <property type="term" value="F:catalase activity"/>
    <property type="evidence" value="ECO:0007669"/>
    <property type="project" value="UniProtKB-EC"/>
</dbReference>
<name>A0A9P4MFB6_9PEZI</name>
<dbReference type="Pfam" id="PF00199">
    <property type="entry name" value="Catalase"/>
    <property type="match status" value="1"/>
</dbReference>
<comment type="similarity">
    <text evidence="1">Belongs to the catalase family.</text>
</comment>
<dbReference type="Pfam" id="PF06628">
    <property type="entry name" value="Catalase-rel"/>
    <property type="match status" value="1"/>
</dbReference>
<dbReference type="SUPFAM" id="SSF56634">
    <property type="entry name" value="Heme-dependent catalase-like"/>
    <property type="match status" value="1"/>
</dbReference>
<gene>
    <name evidence="11" type="ORF">K461DRAFT_286960</name>
</gene>
<keyword evidence="5" id="KW-0560">Oxidoreductase</keyword>
<dbReference type="SMART" id="SM01060">
    <property type="entry name" value="Catalase"/>
    <property type="match status" value="1"/>
</dbReference>
<evidence type="ECO:0000256" key="4">
    <source>
        <dbReference type="ARBA" id="ARBA00022723"/>
    </source>
</evidence>
<keyword evidence="2" id="KW-0575">Peroxidase</keyword>
<dbReference type="PIRSF" id="PIRSF038928">
    <property type="entry name" value="Catalase_clade1-3"/>
    <property type="match status" value="1"/>
</dbReference>
<feature type="active site" evidence="8">
    <location>
        <position position="137"/>
    </location>
</feature>
<protein>
    <submittedName>
        <fullName evidence="11">Catalase-domain-containing protein</fullName>
    </submittedName>
</protein>
<dbReference type="GO" id="GO:0046872">
    <property type="term" value="F:metal ion binding"/>
    <property type="evidence" value="ECO:0007669"/>
    <property type="project" value="UniProtKB-KW"/>
</dbReference>
<evidence type="ECO:0000256" key="7">
    <source>
        <dbReference type="ARBA" id="ARBA00023324"/>
    </source>
</evidence>
<dbReference type="OrthoDB" id="6880011at2759"/>
<proteinExistence type="inferred from homology"/>
<keyword evidence="3 9" id="KW-0349">Heme</keyword>
<evidence type="ECO:0000256" key="9">
    <source>
        <dbReference type="PIRSR" id="PIRSR038928-2"/>
    </source>
</evidence>
<dbReference type="EMBL" id="ML996088">
    <property type="protein sequence ID" value="KAF2151003.1"/>
    <property type="molecule type" value="Genomic_DNA"/>
</dbReference>
<feature type="binding site" description="axial binding residue" evidence="9">
    <location>
        <position position="347"/>
    </location>
    <ligand>
        <name>heme</name>
        <dbReference type="ChEBI" id="CHEBI:30413"/>
    </ligand>
    <ligandPart>
        <name>Fe</name>
        <dbReference type="ChEBI" id="CHEBI:18248"/>
    </ligandPart>
</feature>
<keyword evidence="7" id="KW-0376">Hydrogen peroxide</keyword>
<dbReference type="PANTHER" id="PTHR11465">
    <property type="entry name" value="CATALASE"/>
    <property type="match status" value="1"/>
</dbReference>
<dbReference type="GO" id="GO:0042542">
    <property type="term" value="P:response to hydrogen peroxide"/>
    <property type="evidence" value="ECO:0007669"/>
    <property type="project" value="TreeGrafter"/>
</dbReference>
<dbReference type="Gene3D" id="2.40.180.10">
    <property type="entry name" value="Catalase core domain"/>
    <property type="match status" value="1"/>
</dbReference>
<dbReference type="InterPro" id="IPR010582">
    <property type="entry name" value="Catalase_immune_responsive"/>
</dbReference>
<comment type="cofactor">
    <cofactor evidence="9">
        <name>heme</name>
        <dbReference type="ChEBI" id="CHEBI:30413"/>
    </cofactor>
</comment>
<dbReference type="InterPro" id="IPR018028">
    <property type="entry name" value="Catalase"/>
</dbReference>
<dbReference type="CDD" id="cd08157">
    <property type="entry name" value="catalase_fungal"/>
    <property type="match status" value="1"/>
</dbReference>
<accession>A0A9P4MFB6</accession>
<evidence type="ECO:0000256" key="8">
    <source>
        <dbReference type="PIRSR" id="PIRSR038928-1"/>
    </source>
</evidence>
<evidence type="ECO:0000259" key="10">
    <source>
        <dbReference type="SMART" id="SM01060"/>
    </source>
</evidence>
<dbReference type="Proteomes" id="UP000799439">
    <property type="component" value="Unassembled WGS sequence"/>
</dbReference>
<comment type="caution">
    <text evidence="11">The sequence shown here is derived from an EMBL/GenBank/DDBJ whole genome shotgun (WGS) entry which is preliminary data.</text>
</comment>
<keyword evidence="12" id="KW-1185">Reference proteome</keyword>
<dbReference type="InterPro" id="IPR024711">
    <property type="entry name" value="Catalase_clade1/3"/>
</dbReference>
<evidence type="ECO:0000313" key="11">
    <source>
        <dbReference type="EMBL" id="KAF2151003.1"/>
    </source>
</evidence>
<dbReference type="GO" id="GO:0042744">
    <property type="term" value="P:hydrogen peroxide catabolic process"/>
    <property type="evidence" value="ECO:0007669"/>
    <property type="project" value="UniProtKB-KW"/>
</dbReference>
<sequence>MVPRSNSIVAILVGPLSQPWPDPGSAQEIRLSSGNGGLAVLSDTQLIEVLAHFSRERIPERMVHAKAAGAFGFFEVLDDVSDITDAHFLAQVGRKTDVLTRISTVGGEKGSSDTVRDVRGWSLKFYTDEGNQDFVFNDLPVFFLRDPIKFPSMNRSHKKHPQTNVPDNTMFWDYHINNPEGIHALMHLFGQRGIPASLRHISGFGVHTYTLSKQDGSFVYIKWHIKPEGGIETLDSATAVKLAGTEPDYHVKDLFNAIDKGDFPTWLLYVQVMKPEEASKAPFDIFDCTFTWPHAQFPLRRIGRLTLNRNPHNYFQDIEQAAFSPSNMVPGIGPSADIVLQARMFAYPDAARYRLGPNYQLLPSNVPHSPVYNPYERDGPGRTDGNYGGDPDYVRSSLRPMRFSARHAFPTHEEWRGRVEIRSTGGVEERDFEQPRILWGLIRREGEAGQFVENIAPTLVGVEGALRERVYEYFARVEPNLAQAIREGVQRAGGK</sequence>
<dbReference type="GO" id="GO:0005739">
    <property type="term" value="C:mitochondrion"/>
    <property type="evidence" value="ECO:0007669"/>
    <property type="project" value="TreeGrafter"/>
</dbReference>
<dbReference type="InterPro" id="IPR011614">
    <property type="entry name" value="Catalase_core"/>
</dbReference>
<dbReference type="PRINTS" id="PR00067">
    <property type="entry name" value="CATALASE"/>
</dbReference>
<dbReference type="GO" id="GO:0020037">
    <property type="term" value="F:heme binding"/>
    <property type="evidence" value="ECO:0007669"/>
    <property type="project" value="InterPro"/>
</dbReference>
<dbReference type="GO" id="GO:0005777">
    <property type="term" value="C:peroxisome"/>
    <property type="evidence" value="ECO:0007669"/>
    <property type="project" value="TreeGrafter"/>
</dbReference>
<dbReference type="PROSITE" id="PS00438">
    <property type="entry name" value="CATALASE_2"/>
    <property type="match status" value="1"/>
</dbReference>
<dbReference type="InterPro" id="IPR020835">
    <property type="entry name" value="Catalase_sf"/>
</dbReference>
<feature type="domain" description="Catalase core" evidence="10">
    <location>
        <begin position="17"/>
        <end position="402"/>
    </location>
</feature>
<organism evidence="11 12">
    <name type="scientific">Myriangium duriaei CBS 260.36</name>
    <dbReference type="NCBI Taxonomy" id="1168546"/>
    <lineage>
        <taxon>Eukaryota</taxon>
        <taxon>Fungi</taxon>
        <taxon>Dikarya</taxon>
        <taxon>Ascomycota</taxon>
        <taxon>Pezizomycotina</taxon>
        <taxon>Dothideomycetes</taxon>
        <taxon>Dothideomycetidae</taxon>
        <taxon>Myriangiales</taxon>
        <taxon>Myriangiaceae</taxon>
        <taxon>Myriangium</taxon>
    </lineage>
</organism>
<evidence type="ECO:0000313" key="12">
    <source>
        <dbReference type="Proteomes" id="UP000799439"/>
    </source>
</evidence>
<reference evidence="11" key="1">
    <citation type="journal article" date="2020" name="Stud. Mycol.">
        <title>101 Dothideomycetes genomes: a test case for predicting lifestyles and emergence of pathogens.</title>
        <authorList>
            <person name="Haridas S."/>
            <person name="Albert R."/>
            <person name="Binder M."/>
            <person name="Bloem J."/>
            <person name="Labutti K."/>
            <person name="Salamov A."/>
            <person name="Andreopoulos B."/>
            <person name="Baker S."/>
            <person name="Barry K."/>
            <person name="Bills G."/>
            <person name="Bluhm B."/>
            <person name="Cannon C."/>
            <person name="Castanera R."/>
            <person name="Culley D."/>
            <person name="Daum C."/>
            <person name="Ezra D."/>
            <person name="Gonzalez J."/>
            <person name="Henrissat B."/>
            <person name="Kuo A."/>
            <person name="Liang C."/>
            <person name="Lipzen A."/>
            <person name="Lutzoni F."/>
            <person name="Magnuson J."/>
            <person name="Mondo S."/>
            <person name="Nolan M."/>
            <person name="Ohm R."/>
            <person name="Pangilinan J."/>
            <person name="Park H.-J."/>
            <person name="Ramirez L."/>
            <person name="Alfaro M."/>
            <person name="Sun H."/>
            <person name="Tritt A."/>
            <person name="Yoshinaga Y."/>
            <person name="Zwiers L.-H."/>
            <person name="Turgeon B."/>
            <person name="Goodwin S."/>
            <person name="Spatafora J."/>
            <person name="Crous P."/>
            <person name="Grigoriev I."/>
        </authorList>
    </citation>
    <scope>NUCLEOTIDE SEQUENCE</scope>
    <source>
        <strain evidence="11">CBS 260.36</strain>
    </source>
</reference>
<dbReference type="InterPro" id="IPR024708">
    <property type="entry name" value="Catalase_AS"/>
</dbReference>
<dbReference type="AlphaFoldDB" id="A0A9P4MFB6"/>
<evidence type="ECO:0000256" key="6">
    <source>
        <dbReference type="ARBA" id="ARBA00023004"/>
    </source>
</evidence>
<keyword evidence="4 9" id="KW-0479">Metal-binding</keyword>
<feature type="active site" evidence="8">
    <location>
        <position position="64"/>
    </location>
</feature>
<keyword evidence="6 9" id="KW-0408">Iron</keyword>
<evidence type="ECO:0000256" key="2">
    <source>
        <dbReference type="ARBA" id="ARBA00022559"/>
    </source>
</evidence>
<dbReference type="PROSITE" id="PS51402">
    <property type="entry name" value="CATALASE_3"/>
    <property type="match status" value="1"/>
</dbReference>
<evidence type="ECO:0000256" key="3">
    <source>
        <dbReference type="ARBA" id="ARBA00022617"/>
    </source>
</evidence>
<dbReference type="PANTHER" id="PTHR11465:SF26">
    <property type="entry name" value="CATALASE 2"/>
    <property type="match status" value="1"/>
</dbReference>